<dbReference type="InterPro" id="IPR006597">
    <property type="entry name" value="Sel1-like"/>
</dbReference>
<reference evidence="5" key="1">
    <citation type="submission" date="2017-08" db="EMBL/GenBank/DDBJ databases">
        <authorList>
            <person name="Varghese N."/>
            <person name="Submissions S."/>
        </authorList>
    </citation>
    <scope>NUCLEOTIDE SEQUENCE [LARGE SCALE GENOMIC DNA]</scope>
    <source>
        <strain evidence="5">JC22</strain>
    </source>
</reference>
<dbReference type="PANTHER" id="PTHR44858:SF1">
    <property type="entry name" value="UDP-N-ACETYLGLUCOSAMINE--PEPTIDE N-ACETYLGLUCOSAMINYLTRANSFERASE SPINDLY-RELATED"/>
    <property type="match status" value="1"/>
</dbReference>
<evidence type="ECO:0000313" key="4">
    <source>
        <dbReference type="EMBL" id="SOC02343.1"/>
    </source>
</evidence>
<gene>
    <name evidence="4" type="ORF">SAMN05880501_10317</name>
</gene>
<sequence>MVVYHFEVKGLMNYNEIGIKAFQEKRYEDAAKAFTEAIENNPNEAIGYVNFGNLLAAMNDVERAERFFQKAITIDERVATAYYGLANLYYNAERYVEAAKLYQKSIEHGIQGADAYYMLAKSFERDEKQKLALPYMQRAAELAPEDIQIRLSYGILLCTLEMFDIAKNELDFVIEKDPKNADAHYNLGVLYAVSTENSEAAMHHLKEAFTIEPKFDQAKYIYDMVSQRFN</sequence>
<evidence type="ECO:0000256" key="1">
    <source>
        <dbReference type="ARBA" id="ARBA00022737"/>
    </source>
</evidence>
<dbReference type="InterPro" id="IPR019734">
    <property type="entry name" value="TPR_rpt"/>
</dbReference>
<evidence type="ECO:0000256" key="3">
    <source>
        <dbReference type="PROSITE-ProRule" id="PRU00339"/>
    </source>
</evidence>
<dbReference type="Pfam" id="PF13432">
    <property type="entry name" value="TPR_16"/>
    <property type="match status" value="1"/>
</dbReference>
<keyword evidence="5" id="KW-1185">Reference proteome</keyword>
<proteinExistence type="predicted"/>
<dbReference type="SMART" id="SM00028">
    <property type="entry name" value="TPR"/>
    <property type="match status" value="5"/>
</dbReference>
<feature type="repeat" description="TPR" evidence="3">
    <location>
        <begin position="45"/>
        <end position="78"/>
    </location>
</feature>
<feature type="repeat" description="TPR" evidence="3">
    <location>
        <begin position="11"/>
        <end position="44"/>
    </location>
</feature>
<keyword evidence="2 3" id="KW-0802">TPR repeat</keyword>
<accession>A0A285S527</accession>
<evidence type="ECO:0000313" key="5">
    <source>
        <dbReference type="Proteomes" id="UP000219636"/>
    </source>
</evidence>
<dbReference type="Proteomes" id="UP000219636">
    <property type="component" value="Unassembled WGS sequence"/>
</dbReference>
<dbReference type="InterPro" id="IPR011990">
    <property type="entry name" value="TPR-like_helical_dom_sf"/>
</dbReference>
<dbReference type="Pfam" id="PF13431">
    <property type="entry name" value="TPR_17"/>
    <property type="match status" value="1"/>
</dbReference>
<feature type="repeat" description="TPR" evidence="3">
    <location>
        <begin position="113"/>
        <end position="146"/>
    </location>
</feature>
<dbReference type="SUPFAM" id="SSF48452">
    <property type="entry name" value="TPR-like"/>
    <property type="match status" value="1"/>
</dbReference>
<dbReference type="EMBL" id="OBMQ01000003">
    <property type="protein sequence ID" value="SOC02343.1"/>
    <property type="molecule type" value="Genomic_DNA"/>
</dbReference>
<protein>
    <submittedName>
        <fullName evidence="4">Tetratricopeptide repeat protein</fullName>
    </submittedName>
</protein>
<dbReference type="PANTHER" id="PTHR44858">
    <property type="entry name" value="TETRATRICOPEPTIDE REPEAT PROTEIN 6"/>
    <property type="match status" value="1"/>
</dbReference>
<dbReference type="Pfam" id="PF13181">
    <property type="entry name" value="TPR_8"/>
    <property type="match status" value="1"/>
</dbReference>
<name>A0A285S527_9BACL</name>
<dbReference type="SMART" id="SM00671">
    <property type="entry name" value="SEL1"/>
    <property type="match status" value="3"/>
</dbReference>
<dbReference type="PROSITE" id="PS50005">
    <property type="entry name" value="TPR"/>
    <property type="match status" value="4"/>
</dbReference>
<keyword evidence="1" id="KW-0677">Repeat</keyword>
<dbReference type="Gene3D" id="1.25.40.10">
    <property type="entry name" value="Tetratricopeptide repeat domain"/>
    <property type="match status" value="2"/>
</dbReference>
<dbReference type="InterPro" id="IPR050498">
    <property type="entry name" value="Ycf3"/>
</dbReference>
<evidence type="ECO:0000256" key="2">
    <source>
        <dbReference type="ARBA" id="ARBA00022803"/>
    </source>
</evidence>
<feature type="repeat" description="TPR" evidence="3">
    <location>
        <begin position="79"/>
        <end position="112"/>
    </location>
</feature>
<dbReference type="AlphaFoldDB" id="A0A285S527"/>
<organism evidence="4 5">
    <name type="scientific">Ureibacillus xyleni</name>
    <dbReference type="NCBI Taxonomy" id="614648"/>
    <lineage>
        <taxon>Bacteria</taxon>
        <taxon>Bacillati</taxon>
        <taxon>Bacillota</taxon>
        <taxon>Bacilli</taxon>
        <taxon>Bacillales</taxon>
        <taxon>Caryophanaceae</taxon>
        <taxon>Ureibacillus</taxon>
    </lineage>
</organism>